<keyword evidence="3" id="KW-1185">Reference proteome</keyword>
<dbReference type="RefSeq" id="WP_053855102.1">
    <property type="nucleotide sequence ID" value="NZ_ANBS01000055.1"/>
</dbReference>
<dbReference type="EMBL" id="CP062008">
    <property type="protein sequence ID" value="QPG69117.1"/>
    <property type="molecule type" value="Genomic_DNA"/>
</dbReference>
<evidence type="ECO:0000313" key="3">
    <source>
        <dbReference type="Proteomes" id="UP000309231"/>
    </source>
</evidence>
<sequence>MSAMTRASVLRPGKVDPLRVLGWMVAAALKAAPLNLEQATRLANNAGTLSFQKLALQDEYGIRDTGDEFVICGWPDDTTAELLDNWRSDEWWRS</sequence>
<proteinExistence type="predicted"/>
<dbReference type="Proteomes" id="UP000309231">
    <property type="component" value="Chromosome"/>
</dbReference>
<reference evidence="2" key="1">
    <citation type="submission" date="2018-01" db="EMBL/GenBank/DDBJ databases">
        <title>Comparative genomics of Mycobacterium mucogenicum and Mycobacterium neoaurum clade members emphasizing tRNA and non-coding RNA.</title>
        <authorList>
            <person name="Behra P.R.K."/>
            <person name="Pettersson B.M.F."/>
            <person name="Das S."/>
            <person name="Dasgupta S."/>
            <person name="Kirsebom L.A."/>
        </authorList>
    </citation>
    <scope>NUCLEOTIDE SEQUENCE</scope>
    <source>
        <strain evidence="2">DSM 44124</strain>
    </source>
</reference>
<evidence type="ECO:0000313" key="2">
    <source>
        <dbReference type="EMBL" id="TLH55638.1"/>
    </source>
</evidence>
<accession>A0A8H2PJB8</accession>
<evidence type="ECO:0000313" key="1">
    <source>
        <dbReference type="EMBL" id="QPG69117.1"/>
    </source>
</evidence>
<dbReference type="GeneID" id="76728738"/>
<gene>
    <name evidence="1" type="ORF">C1S78_027650</name>
    <name evidence="2" type="ORF">C1S78_27590</name>
</gene>
<dbReference type="EMBL" id="POTL01000001">
    <property type="protein sequence ID" value="TLH55638.1"/>
    <property type="molecule type" value="Genomic_DNA"/>
</dbReference>
<dbReference type="KEGG" id="mmuc:C1S78_027650"/>
<reference evidence="1 3" key="2">
    <citation type="journal article" date="2019" name="BMC Evol. Biol.">
        <title>Comparative genomics of Mycobacterium mucogenicum and Mycobacterium neoaurum clade members emphasizing tRNA and non-coding RNA.</title>
        <authorList>
            <person name="Behra P.R.K."/>
            <person name="Pettersson B.M.F."/>
            <person name="Das S."/>
            <person name="Dasgupta S."/>
            <person name="Kirsebom L.A."/>
        </authorList>
    </citation>
    <scope>NUCLEOTIDE SEQUENCE [LARGE SCALE GENOMIC DNA]</scope>
    <source>
        <strain evidence="1 3">DSM 44124</strain>
    </source>
</reference>
<protein>
    <submittedName>
        <fullName evidence="2">Uncharacterized protein</fullName>
    </submittedName>
</protein>
<reference evidence="1 3" key="3">
    <citation type="journal article" date="2019" name="Sci. Rep.">
        <title>Insight into the biology of Mycobacterium mucogenicum and Mycobacterium neoaurum clade members.</title>
        <authorList>
            <person name="Behra P.R.K."/>
            <person name="Pettersson B.M.F."/>
            <person name="Ramesh M."/>
            <person name="Dasgupta S."/>
            <person name="Kirsebom L.A."/>
        </authorList>
    </citation>
    <scope>NUCLEOTIDE SEQUENCE [LARGE SCALE GENOMIC DNA]</scope>
    <source>
        <strain evidence="1 3">DSM 44124</strain>
    </source>
</reference>
<dbReference type="AlphaFoldDB" id="A0A8H2PJB8"/>
<name>A0A8H2PJB8_MYCMU</name>
<organism evidence="2">
    <name type="scientific">Mycolicibacterium mucogenicum DSM 44124</name>
    <dbReference type="NCBI Taxonomy" id="1226753"/>
    <lineage>
        <taxon>Bacteria</taxon>
        <taxon>Bacillati</taxon>
        <taxon>Actinomycetota</taxon>
        <taxon>Actinomycetes</taxon>
        <taxon>Mycobacteriales</taxon>
        <taxon>Mycobacteriaceae</taxon>
        <taxon>Mycolicibacterium</taxon>
    </lineage>
</organism>